<evidence type="ECO:0000256" key="3">
    <source>
        <dbReference type="PROSITE-ProRule" id="PRU00252"/>
    </source>
</evidence>
<organism evidence="4 5">
    <name type="scientific">Colwellia psychrerythraea</name>
    <name type="common">Vibrio psychroerythus</name>
    <dbReference type="NCBI Taxonomy" id="28229"/>
    <lineage>
        <taxon>Bacteria</taxon>
        <taxon>Pseudomonadati</taxon>
        <taxon>Pseudomonadota</taxon>
        <taxon>Gammaproteobacteria</taxon>
        <taxon>Alteromonadales</taxon>
        <taxon>Colwelliaceae</taxon>
        <taxon>Colwellia</taxon>
    </lineage>
</organism>
<protein>
    <recommendedName>
        <fullName evidence="2">Plasmid-derived single-stranded DNA-binding protein</fullName>
    </recommendedName>
</protein>
<dbReference type="GO" id="GO:0003697">
    <property type="term" value="F:single-stranded DNA binding"/>
    <property type="evidence" value="ECO:0007669"/>
    <property type="project" value="InterPro"/>
</dbReference>
<dbReference type="AlphaFoldDB" id="A0A099KPA3"/>
<dbReference type="OrthoDB" id="6224325at2"/>
<gene>
    <name evidence="4" type="ORF">ND2E_2822</name>
</gene>
<evidence type="ECO:0000256" key="1">
    <source>
        <dbReference type="ARBA" id="ARBA00023125"/>
    </source>
</evidence>
<dbReference type="Pfam" id="PF00436">
    <property type="entry name" value="SSB"/>
    <property type="match status" value="2"/>
</dbReference>
<reference evidence="4 5" key="1">
    <citation type="submission" date="2014-08" db="EMBL/GenBank/DDBJ databases">
        <title>Genomic and Phenotypic Diversity of Colwellia psychrerythraea strains from Disparate Marine Basins.</title>
        <authorList>
            <person name="Techtmann S.M."/>
            <person name="Stelling S.C."/>
            <person name="Utturkar S.M."/>
            <person name="Alshibli N."/>
            <person name="Harris A."/>
            <person name="Brown S.D."/>
            <person name="Hazen T.C."/>
        </authorList>
    </citation>
    <scope>NUCLEOTIDE SEQUENCE [LARGE SCALE GENOMIC DNA]</scope>
    <source>
        <strain evidence="4 5">ND2E</strain>
    </source>
</reference>
<dbReference type="InterPro" id="IPR012340">
    <property type="entry name" value="NA-bd_OB-fold"/>
</dbReference>
<accession>A0A099KPA3</accession>
<name>A0A099KPA3_COLPS</name>
<dbReference type="InterPro" id="IPR011344">
    <property type="entry name" value="ssDNA-bd"/>
</dbReference>
<proteinExistence type="predicted"/>
<comment type="caution">
    <text evidence="4">The sequence shown here is derived from an EMBL/GenBank/DDBJ whole genome shotgun (WGS) entry which is preliminary data.</text>
</comment>
<dbReference type="PANTHER" id="PTHR10302:SF0">
    <property type="entry name" value="SINGLE-STRANDED DNA-BINDING PROTEIN, MITOCHONDRIAL"/>
    <property type="match status" value="1"/>
</dbReference>
<dbReference type="PATRIC" id="fig|28229.4.peg.1862"/>
<sequence length="232" mass="26093">MSLSDAVNKHPKSPNPQLCAVTLLGNLVATPDIRYRANPATAVTEIILATSSKWLDKSTNKYKEWTSYHHVKVEGELVEQALLHANKGDIILLHGYLSNIKPKTTDKNAIHLGIVHANFVQKFDKGYTQAINQIHCSAQLTSKPKLMLTEHNKHITQANIVINQHNYNTDKQKWQTLSVERAIHVWGKQAQYLAEHGDIGNELMLEGKLSYTSGVNKDQFIEVKNVHLFKGT</sequence>
<dbReference type="CDD" id="cd04496">
    <property type="entry name" value="SSB_OBF"/>
    <property type="match status" value="1"/>
</dbReference>
<dbReference type="PROSITE" id="PS50935">
    <property type="entry name" value="SSB"/>
    <property type="match status" value="2"/>
</dbReference>
<dbReference type="PANTHER" id="PTHR10302">
    <property type="entry name" value="SINGLE-STRANDED DNA-BINDING PROTEIN"/>
    <property type="match status" value="1"/>
</dbReference>
<dbReference type="SUPFAM" id="SSF50249">
    <property type="entry name" value="Nucleic acid-binding proteins"/>
    <property type="match status" value="2"/>
</dbReference>
<dbReference type="InterPro" id="IPR000424">
    <property type="entry name" value="Primosome_PriB/ssb"/>
</dbReference>
<dbReference type="GO" id="GO:0006260">
    <property type="term" value="P:DNA replication"/>
    <property type="evidence" value="ECO:0007669"/>
    <property type="project" value="InterPro"/>
</dbReference>
<keyword evidence="1 3" id="KW-0238">DNA-binding</keyword>
<dbReference type="GO" id="GO:0009295">
    <property type="term" value="C:nucleoid"/>
    <property type="evidence" value="ECO:0007669"/>
    <property type="project" value="TreeGrafter"/>
</dbReference>
<evidence type="ECO:0000313" key="5">
    <source>
        <dbReference type="Proteomes" id="UP000029843"/>
    </source>
</evidence>
<evidence type="ECO:0000256" key="2">
    <source>
        <dbReference type="ARBA" id="ARBA00029558"/>
    </source>
</evidence>
<evidence type="ECO:0000313" key="4">
    <source>
        <dbReference type="EMBL" id="KGJ92574.1"/>
    </source>
</evidence>
<dbReference type="RefSeq" id="WP_033093595.1">
    <property type="nucleotide sequence ID" value="NZ_JQED01000017.1"/>
</dbReference>
<dbReference type="Proteomes" id="UP000029843">
    <property type="component" value="Unassembled WGS sequence"/>
</dbReference>
<dbReference type="EMBL" id="JQED01000017">
    <property type="protein sequence ID" value="KGJ92574.1"/>
    <property type="molecule type" value="Genomic_DNA"/>
</dbReference>
<dbReference type="Gene3D" id="2.40.50.140">
    <property type="entry name" value="Nucleic acid-binding proteins"/>
    <property type="match status" value="2"/>
</dbReference>